<feature type="compositionally biased region" description="Low complexity" evidence="6">
    <location>
        <begin position="41"/>
        <end position="62"/>
    </location>
</feature>
<organism evidence="9 10">
    <name type="scientific">Acinetobacter larvae</name>
    <dbReference type="NCBI Taxonomy" id="1789224"/>
    <lineage>
        <taxon>Bacteria</taxon>
        <taxon>Pseudomonadati</taxon>
        <taxon>Pseudomonadota</taxon>
        <taxon>Gammaproteobacteria</taxon>
        <taxon>Moraxellales</taxon>
        <taxon>Moraxellaceae</taxon>
        <taxon>Acinetobacter</taxon>
    </lineage>
</organism>
<dbReference type="RefSeq" id="WP_067555639.1">
    <property type="nucleotide sequence ID" value="NZ_CP016895.1"/>
</dbReference>
<dbReference type="InterPro" id="IPR036388">
    <property type="entry name" value="WH-like_DNA-bd_sf"/>
</dbReference>
<dbReference type="GO" id="GO:0006282">
    <property type="term" value="P:regulation of DNA repair"/>
    <property type="evidence" value="ECO:0007669"/>
    <property type="project" value="UniProtKB-UniRule"/>
</dbReference>
<evidence type="ECO:0000256" key="5">
    <source>
        <dbReference type="HAMAP-Rule" id="MF_01114"/>
    </source>
</evidence>
<feature type="domain" description="RecX second three-helical" evidence="7">
    <location>
        <begin position="130"/>
        <end position="168"/>
    </location>
</feature>
<name>A0A1B2M0G6_9GAMM</name>
<feature type="compositionally biased region" description="Polar residues" evidence="6">
    <location>
        <begin position="63"/>
        <end position="74"/>
    </location>
</feature>
<evidence type="ECO:0000259" key="8">
    <source>
        <dbReference type="Pfam" id="PF21981"/>
    </source>
</evidence>
<dbReference type="Gene3D" id="1.10.10.10">
    <property type="entry name" value="Winged helix-like DNA-binding domain superfamily/Winged helix DNA-binding domain"/>
    <property type="match status" value="2"/>
</dbReference>
<dbReference type="AlphaFoldDB" id="A0A1B2M0G6"/>
<evidence type="ECO:0000256" key="1">
    <source>
        <dbReference type="ARBA" id="ARBA00004496"/>
    </source>
</evidence>
<evidence type="ECO:0000256" key="4">
    <source>
        <dbReference type="ARBA" id="ARBA00022490"/>
    </source>
</evidence>
<dbReference type="STRING" id="1789224.BFG52_10240"/>
<gene>
    <name evidence="5" type="primary">recX</name>
    <name evidence="9" type="ORF">BFG52_10240</name>
</gene>
<protein>
    <recommendedName>
        <fullName evidence="3 5">Regulatory protein RecX</fullName>
    </recommendedName>
</protein>
<dbReference type="HAMAP" id="MF_01114">
    <property type="entry name" value="RecX"/>
    <property type="match status" value="1"/>
</dbReference>
<evidence type="ECO:0000256" key="2">
    <source>
        <dbReference type="ARBA" id="ARBA00009695"/>
    </source>
</evidence>
<dbReference type="GO" id="GO:0005737">
    <property type="term" value="C:cytoplasm"/>
    <property type="evidence" value="ECO:0007669"/>
    <property type="project" value="UniProtKB-SubCell"/>
</dbReference>
<dbReference type="PANTHER" id="PTHR33602:SF1">
    <property type="entry name" value="REGULATORY PROTEIN RECX FAMILY PROTEIN"/>
    <property type="match status" value="1"/>
</dbReference>
<dbReference type="OrthoDB" id="7066780at2"/>
<sequence>MSNAKFNKLIDYQQLKQALQQLEHTEHHATASTQPHSKALPSTQQPCSTPPSSTQLSSTQHSANVSTTQPNQALGTEGLTGSRLRSYAFAVIARKEYSKQQLIEKLLLRAHNRNEVLELVEELAQSHYQSDQRTAEMTLNSQLRQGKGPQRIKQALHKKHLDQQLIADDLQEIDWLEQAYQLKCKKFGLEVATEPKLKAKQIRFLQYRGFHLETIFAAIQRLPES</sequence>
<accession>A0A1B2M0G6</accession>
<dbReference type="KEGG" id="ala:BFG52_10240"/>
<evidence type="ECO:0000313" key="9">
    <source>
        <dbReference type="EMBL" id="AOA58696.1"/>
    </source>
</evidence>
<reference evidence="9 10" key="1">
    <citation type="submission" date="2016-08" db="EMBL/GenBank/DDBJ databases">
        <authorList>
            <person name="Seilhamer J.J."/>
        </authorList>
    </citation>
    <scope>NUCLEOTIDE SEQUENCE [LARGE SCALE GENOMIC DNA]</scope>
    <source>
        <strain evidence="9 10">BRTC-1</strain>
    </source>
</reference>
<dbReference type="InterPro" id="IPR003783">
    <property type="entry name" value="Regulatory_RecX"/>
</dbReference>
<comment type="similarity">
    <text evidence="2 5">Belongs to the RecX family.</text>
</comment>
<feature type="domain" description="RecX third three-helical" evidence="8">
    <location>
        <begin position="173"/>
        <end position="219"/>
    </location>
</feature>
<comment type="subcellular location">
    <subcellularLocation>
        <location evidence="1 5">Cytoplasm</location>
    </subcellularLocation>
</comment>
<dbReference type="InterPro" id="IPR053924">
    <property type="entry name" value="RecX_HTH_2nd"/>
</dbReference>
<dbReference type="EMBL" id="CP016895">
    <property type="protein sequence ID" value="AOA58696.1"/>
    <property type="molecule type" value="Genomic_DNA"/>
</dbReference>
<dbReference type="Pfam" id="PF21981">
    <property type="entry name" value="RecX_HTH3"/>
    <property type="match status" value="1"/>
</dbReference>
<dbReference type="PANTHER" id="PTHR33602">
    <property type="entry name" value="REGULATORY PROTEIN RECX FAMILY PROTEIN"/>
    <property type="match status" value="1"/>
</dbReference>
<dbReference type="Proteomes" id="UP000093391">
    <property type="component" value="Chromosome"/>
</dbReference>
<comment type="function">
    <text evidence="5">Modulates RecA activity.</text>
</comment>
<evidence type="ECO:0000313" key="10">
    <source>
        <dbReference type="Proteomes" id="UP000093391"/>
    </source>
</evidence>
<feature type="region of interest" description="Disordered" evidence="6">
    <location>
        <begin position="23"/>
        <end position="77"/>
    </location>
</feature>
<evidence type="ECO:0000256" key="3">
    <source>
        <dbReference type="ARBA" id="ARBA00018111"/>
    </source>
</evidence>
<evidence type="ECO:0000256" key="6">
    <source>
        <dbReference type="SAM" id="MobiDB-lite"/>
    </source>
</evidence>
<dbReference type="Pfam" id="PF02631">
    <property type="entry name" value="RecX_HTH2"/>
    <property type="match status" value="1"/>
</dbReference>
<evidence type="ECO:0000259" key="7">
    <source>
        <dbReference type="Pfam" id="PF02631"/>
    </source>
</evidence>
<keyword evidence="10" id="KW-1185">Reference proteome</keyword>
<dbReference type="InterPro" id="IPR053925">
    <property type="entry name" value="RecX_HTH_3rd"/>
</dbReference>
<keyword evidence="4 5" id="KW-0963">Cytoplasm</keyword>
<proteinExistence type="inferred from homology"/>